<evidence type="ECO:0000313" key="3">
    <source>
        <dbReference type="EMBL" id="QPM74977.1"/>
    </source>
</evidence>
<sequence>MIVRKFSILVTLTLSAIMLASCGNDNSQSKDKHQNEEKDNTQSKQHDSNKHKSSQDNKESSNTHDAQNDNKENSNTHDAQNDNKAAQSKKSHLTQSNSEEIEYARVWNQLGPLKNNMEGMNELNVTKIAKGSKVNPNVKNSAVYPEDVVKLAAPMKAGGSVTYSSNGDGTINVYKNIPYNWVDSSQNDSSKTEQATKEAISKNIQTVKIKPTDNEQVAQLASKIKYQQQ</sequence>
<evidence type="ECO:0000256" key="1">
    <source>
        <dbReference type="SAM" id="MobiDB-lite"/>
    </source>
</evidence>
<dbReference type="PROSITE" id="PS51257">
    <property type="entry name" value="PROKAR_LIPOPROTEIN"/>
    <property type="match status" value="1"/>
</dbReference>
<evidence type="ECO:0008006" key="5">
    <source>
        <dbReference type="Google" id="ProtNLM"/>
    </source>
</evidence>
<proteinExistence type="predicted"/>
<accession>A0A7T1AZH8</accession>
<dbReference type="AlphaFoldDB" id="A0A7T1AZH8"/>
<evidence type="ECO:0000256" key="2">
    <source>
        <dbReference type="SAM" id="SignalP"/>
    </source>
</evidence>
<gene>
    <name evidence="3" type="ORF">ISP08_11745</name>
</gene>
<feature type="region of interest" description="Disordered" evidence="1">
    <location>
        <begin position="24"/>
        <end position="97"/>
    </location>
</feature>
<reference evidence="3 4" key="1">
    <citation type="submission" date="2020-10" db="EMBL/GenBank/DDBJ databases">
        <title>Closed genome sequences of Staphylococcus lloydii sp. nov. and Staphylococcus durrellii sp. nov. Isolated from Captive Fruit Bats (Pteropus livingstonii).</title>
        <authorList>
            <person name="Fountain K."/>
        </authorList>
    </citation>
    <scope>NUCLEOTIDE SEQUENCE [LARGE SCALE GENOMIC DNA]</scope>
    <source>
        <strain evidence="3 4">23_2_7_LY</strain>
    </source>
</reference>
<keyword evidence="2" id="KW-0732">Signal</keyword>
<dbReference type="EMBL" id="CP064056">
    <property type="protein sequence ID" value="QPM74977.1"/>
    <property type="molecule type" value="Genomic_DNA"/>
</dbReference>
<organism evidence="3 4">
    <name type="scientific">Staphylococcus lloydii</name>
    <dbReference type="NCBI Taxonomy" id="2781774"/>
    <lineage>
        <taxon>Bacteria</taxon>
        <taxon>Bacillati</taxon>
        <taxon>Bacillota</taxon>
        <taxon>Bacilli</taxon>
        <taxon>Bacillales</taxon>
        <taxon>Staphylococcaceae</taxon>
        <taxon>Staphylococcus</taxon>
    </lineage>
</organism>
<evidence type="ECO:0000313" key="4">
    <source>
        <dbReference type="Proteomes" id="UP000594455"/>
    </source>
</evidence>
<feature type="chain" id="PRO_5038348993" description="Lipoprotein" evidence="2">
    <location>
        <begin position="21"/>
        <end position="229"/>
    </location>
</feature>
<feature type="signal peptide" evidence="2">
    <location>
        <begin position="1"/>
        <end position="20"/>
    </location>
</feature>
<feature type="compositionally biased region" description="Basic and acidic residues" evidence="1">
    <location>
        <begin position="28"/>
        <end position="81"/>
    </location>
</feature>
<dbReference type="Proteomes" id="UP000594455">
    <property type="component" value="Chromosome"/>
</dbReference>
<dbReference type="KEGG" id="sllo:ISP08_11745"/>
<protein>
    <recommendedName>
        <fullName evidence="5">Lipoprotein</fullName>
    </recommendedName>
</protein>
<name>A0A7T1AZH8_9STAP</name>
<keyword evidence="4" id="KW-1185">Reference proteome</keyword>